<reference evidence="2 3" key="1">
    <citation type="submission" date="2019-10" db="EMBL/GenBank/DDBJ databases">
        <title>Assembly and Annotation for the nematode Trichostrongylus colubriformis.</title>
        <authorList>
            <person name="Martin J."/>
        </authorList>
    </citation>
    <scope>NUCLEOTIDE SEQUENCE [LARGE SCALE GENOMIC DNA]</scope>
    <source>
        <strain evidence="2">G859</strain>
        <tissue evidence="2">Whole worm</tissue>
    </source>
</reference>
<feature type="non-terminal residue" evidence="2">
    <location>
        <position position="1"/>
    </location>
</feature>
<evidence type="ECO:0000313" key="2">
    <source>
        <dbReference type="EMBL" id="KAK5966072.1"/>
    </source>
</evidence>
<proteinExistence type="predicted"/>
<organism evidence="2 3">
    <name type="scientific">Trichostrongylus colubriformis</name>
    <name type="common">Black scour worm</name>
    <dbReference type="NCBI Taxonomy" id="6319"/>
    <lineage>
        <taxon>Eukaryota</taxon>
        <taxon>Metazoa</taxon>
        <taxon>Ecdysozoa</taxon>
        <taxon>Nematoda</taxon>
        <taxon>Chromadorea</taxon>
        <taxon>Rhabditida</taxon>
        <taxon>Rhabditina</taxon>
        <taxon>Rhabditomorpha</taxon>
        <taxon>Strongyloidea</taxon>
        <taxon>Trichostrongylidae</taxon>
        <taxon>Trichostrongylus</taxon>
    </lineage>
</organism>
<sequence>DHGVLGNHQRAPFTHSGISEDSDYTSDVSFPIHQPNSSAHQWDSHLHPHRYRHHQKDPTLQASYEDEEDAYHAQPDSYHEAGHPFDSDYVVKPYDHKVPSHDYEYSTYDTAGSHNRDLPSGKHKMSFDDQQFPNEYGFEPNGYKDEDYYPDQPDDNAHFGHNPNYAEHFEAMEGSSDYREEYRQQYPGDYWNEQEPLSYNSRPKQPS</sequence>
<dbReference type="Proteomes" id="UP001331761">
    <property type="component" value="Unassembled WGS sequence"/>
</dbReference>
<gene>
    <name evidence="2" type="ORF">GCK32_016450</name>
</gene>
<feature type="compositionally biased region" description="Basic and acidic residues" evidence="1">
    <location>
        <begin position="167"/>
        <end position="183"/>
    </location>
</feature>
<feature type="region of interest" description="Disordered" evidence="1">
    <location>
        <begin position="111"/>
        <end position="207"/>
    </location>
</feature>
<evidence type="ECO:0000256" key="1">
    <source>
        <dbReference type="SAM" id="MobiDB-lite"/>
    </source>
</evidence>
<dbReference type="AlphaFoldDB" id="A0AAN8F226"/>
<feature type="non-terminal residue" evidence="2">
    <location>
        <position position="207"/>
    </location>
</feature>
<comment type="caution">
    <text evidence="2">The sequence shown here is derived from an EMBL/GenBank/DDBJ whole genome shotgun (WGS) entry which is preliminary data.</text>
</comment>
<feature type="compositionally biased region" description="Polar residues" evidence="1">
    <location>
        <begin position="195"/>
        <end position="207"/>
    </location>
</feature>
<dbReference type="EMBL" id="WIXE01023934">
    <property type="protein sequence ID" value="KAK5966072.1"/>
    <property type="molecule type" value="Genomic_DNA"/>
</dbReference>
<evidence type="ECO:0000313" key="3">
    <source>
        <dbReference type="Proteomes" id="UP001331761"/>
    </source>
</evidence>
<name>A0AAN8F226_TRICO</name>
<feature type="region of interest" description="Disordered" evidence="1">
    <location>
        <begin position="1"/>
        <end position="43"/>
    </location>
</feature>
<accession>A0AAN8F226</accession>
<keyword evidence="3" id="KW-1185">Reference proteome</keyword>
<protein>
    <submittedName>
        <fullName evidence="2">Uncharacterized protein</fullName>
    </submittedName>
</protein>